<comment type="caution">
    <text evidence="3">The sequence shown here is derived from an EMBL/GenBank/DDBJ whole genome shotgun (WGS) entry which is preliminary data.</text>
</comment>
<dbReference type="EMBL" id="VANP01000004">
    <property type="protein sequence ID" value="TLP60807.1"/>
    <property type="molecule type" value="Genomic_DNA"/>
</dbReference>
<feature type="transmembrane region" description="Helical" evidence="1">
    <location>
        <begin position="131"/>
        <end position="154"/>
    </location>
</feature>
<dbReference type="OrthoDB" id="187863at2"/>
<dbReference type="Proteomes" id="UP000309033">
    <property type="component" value="Unassembled WGS sequence"/>
</dbReference>
<sequence length="224" mass="24483">MRRLVRDNALAACFLLLFLLSLAGQSVAGTAAYNEDQVAEGGAPVTWLQYVTSSTFAVDVAENWQSEYLQFFLYILITVWLIQRGSPESKKRGEEGLESDAEQKVGRFAGAGSPAWAAAGGWRRTLFSHSLGLAMGLIFLLSWLAQSVAGLAAYDEERLARLEDPVGWGGYVMSAEFWNRTLQNWQSEFLAVASMVLLAIFLRERGSPQSKKVGDPHSATAPSG</sequence>
<evidence type="ECO:0008006" key="5">
    <source>
        <dbReference type="Google" id="ProtNLM"/>
    </source>
</evidence>
<accession>A0A5R8Z6R7</accession>
<feature type="signal peptide" evidence="2">
    <location>
        <begin position="1"/>
        <end position="28"/>
    </location>
</feature>
<evidence type="ECO:0000256" key="1">
    <source>
        <dbReference type="SAM" id="Phobius"/>
    </source>
</evidence>
<feature type="transmembrane region" description="Helical" evidence="1">
    <location>
        <begin position="64"/>
        <end position="82"/>
    </location>
</feature>
<keyword evidence="2" id="KW-0732">Signal</keyword>
<keyword evidence="1" id="KW-0472">Membrane</keyword>
<feature type="chain" id="PRO_5039430944" description="Transmembrane protein" evidence="2">
    <location>
        <begin position="29"/>
        <end position="224"/>
    </location>
</feature>
<dbReference type="AlphaFoldDB" id="A0A5R8Z6R7"/>
<evidence type="ECO:0000313" key="3">
    <source>
        <dbReference type="EMBL" id="TLP60807.1"/>
    </source>
</evidence>
<keyword evidence="1" id="KW-1133">Transmembrane helix</keyword>
<reference evidence="3" key="1">
    <citation type="submission" date="2019-05" db="EMBL/GenBank/DDBJ databases">
        <title>Isolation, diversity and antifungal activity of Actinobacteria from wheat.</title>
        <authorList>
            <person name="Yu B."/>
        </authorList>
    </citation>
    <scope>NUCLEOTIDE SEQUENCE [LARGE SCALE GENOMIC DNA]</scope>
    <source>
        <strain evidence="3">NEAU-HEGS1-5</strain>
    </source>
</reference>
<proteinExistence type="predicted"/>
<dbReference type="InterPro" id="IPR046657">
    <property type="entry name" value="DUF6766"/>
</dbReference>
<organism evidence="3 4">
    <name type="scientific">Microbispora triticiradicis</name>
    <dbReference type="NCBI Taxonomy" id="2200763"/>
    <lineage>
        <taxon>Bacteria</taxon>
        <taxon>Bacillati</taxon>
        <taxon>Actinomycetota</taxon>
        <taxon>Actinomycetes</taxon>
        <taxon>Streptosporangiales</taxon>
        <taxon>Streptosporangiaceae</taxon>
        <taxon>Microbispora</taxon>
    </lineage>
</organism>
<name>A0A5R8Z6R7_9ACTN</name>
<protein>
    <recommendedName>
        <fullName evidence="5">Transmembrane protein</fullName>
    </recommendedName>
</protein>
<gene>
    <name evidence="3" type="ORF">FED44_13150</name>
</gene>
<evidence type="ECO:0000313" key="4">
    <source>
        <dbReference type="Proteomes" id="UP000309033"/>
    </source>
</evidence>
<keyword evidence="1" id="KW-0812">Transmembrane</keyword>
<dbReference type="Pfam" id="PF20554">
    <property type="entry name" value="DUF6766"/>
    <property type="match status" value="1"/>
</dbReference>
<evidence type="ECO:0000256" key="2">
    <source>
        <dbReference type="SAM" id="SignalP"/>
    </source>
</evidence>
<keyword evidence="4" id="KW-1185">Reference proteome</keyword>
<feature type="transmembrane region" description="Helical" evidence="1">
    <location>
        <begin position="185"/>
        <end position="202"/>
    </location>
</feature>